<accession>A0ABY0EKF0</accession>
<sequence>MSYHWNNLVYENGLLRAKISKGIKTVHESYYDDLILKIVPKESVKIVRVVGEIIGLDKPCLSKWFIVWRIKELEAMGCVEIENKYSDKYMFNNIRKIV</sequence>
<dbReference type="RefSeq" id="WP_078688082.1">
    <property type="nucleotide sequence ID" value="NZ_AP026821.1"/>
</dbReference>
<reference evidence="2 3" key="1">
    <citation type="submission" date="2018-06" db="EMBL/GenBank/DDBJ databases">
        <title>Genome conservation of Clostridium tetani.</title>
        <authorList>
            <person name="Bruggemann H."/>
            <person name="Popoff M.R."/>
        </authorList>
    </citation>
    <scope>NUCLEOTIDE SEQUENCE [LARGE SCALE GENOMIC DNA]</scope>
    <source>
        <strain evidence="2 3">63.05</strain>
    </source>
</reference>
<dbReference type="Pfam" id="PF12395">
    <property type="entry name" value="DUF3658"/>
    <property type="match status" value="1"/>
</dbReference>
<protein>
    <recommendedName>
        <fullName evidence="1">DUF3658 domain-containing protein</fullName>
    </recommendedName>
</protein>
<name>A0ABY0EKF0_CLOTA</name>
<gene>
    <name evidence="2" type="ORF">DP131_14715</name>
</gene>
<dbReference type="GeneID" id="24253320"/>
<evidence type="ECO:0000313" key="3">
    <source>
        <dbReference type="Proteomes" id="UP000290273"/>
    </source>
</evidence>
<organism evidence="2 3">
    <name type="scientific">Clostridium tetani</name>
    <dbReference type="NCBI Taxonomy" id="1513"/>
    <lineage>
        <taxon>Bacteria</taxon>
        <taxon>Bacillati</taxon>
        <taxon>Bacillota</taxon>
        <taxon>Clostridia</taxon>
        <taxon>Eubacteriales</taxon>
        <taxon>Clostridiaceae</taxon>
        <taxon>Clostridium</taxon>
    </lineage>
</organism>
<dbReference type="EMBL" id="QMAU01000055">
    <property type="protein sequence ID" value="RXI51226.1"/>
    <property type="molecule type" value="Genomic_DNA"/>
</dbReference>
<comment type="caution">
    <text evidence="2">The sequence shown here is derived from an EMBL/GenBank/DDBJ whole genome shotgun (WGS) entry which is preliminary data.</text>
</comment>
<dbReference type="Proteomes" id="UP000290273">
    <property type="component" value="Unassembled WGS sequence"/>
</dbReference>
<feature type="domain" description="DUF3658" evidence="1">
    <location>
        <begin position="3"/>
        <end position="85"/>
    </location>
</feature>
<evidence type="ECO:0000313" key="2">
    <source>
        <dbReference type="EMBL" id="RXI51226.1"/>
    </source>
</evidence>
<evidence type="ECO:0000259" key="1">
    <source>
        <dbReference type="Pfam" id="PF12395"/>
    </source>
</evidence>
<dbReference type="InterPro" id="IPR022123">
    <property type="entry name" value="DUF3658"/>
</dbReference>
<proteinExistence type="predicted"/>